<keyword evidence="2" id="KW-1185">Reference proteome</keyword>
<dbReference type="STRING" id="862908.BMS_0303"/>
<sequence length="687" mass="77833">MRVYLLSILLFIFTLQAGAITCEERILNQYNDDFHRFLEEKFSENSNLELFKTFGFLGKPTEHGFKMVLNTSIDAMAGSESMKLFEQAASEFVKSKARGGTDYEVLRGHLFFFPEDSNLVCQSASVYLDEAAPICSINEIKFNSGRIGELKSFLDNIFENIPQMELEEVDPNPYKVEKRVRINMKDELFSSTNFELKVVGGNCDLEGGLKREFNCTAVLGESIELNLRVENLNDDIVLEVSSKDGYSLNPVEGKTYEYEIEKKSLSKEDEILSSENFEIVSGECKGEGTRIICEAPSETYTLKVIPEGKTSEEMSLDLSPSHGFELKLRPDESAQFKIVQAFFYDSSENSLEELAKVEFATNDNCTVISSKIKILKCKKLLEPYSVEATYSGSVVEVKRVEIGSFEEFSLKLTRSNADSLSQDDQVVVLGDGEEISPSSFDEYGIKLNITTDPSHEFTYSKSQSLISSKKEDESYSLKIDLLHNSKVVDSKNISIDKYIAGDNYFFDIIKGNRRCQYRLMKFAGNDNFLGIGQEEYISKLMKVEVEASRASCSDVQQGKDSIQGFCTLRRDKLQDRVTIKLISNGAVVRSTSCLIVNEDYNDDDEDEDDDRVFRSSSSSSAYADQLTDSISKAIPNYFSSKYQTQQPSYYNPLMYNYGYYPYSNYSPGYYQSPGLWNTMYMFNPATY</sequence>
<evidence type="ECO:0000313" key="2">
    <source>
        <dbReference type="Proteomes" id="UP000008963"/>
    </source>
</evidence>
<name>E1X3D3_HALMS</name>
<protein>
    <submittedName>
        <fullName evidence="1">Exported protein</fullName>
    </submittedName>
</protein>
<accession>E1X3D3</accession>
<dbReference type="EMBL" id="FQ312005">
    <property type="protein sequence ID" value="CBW25228.1"/>
    <property type="molecule type" value="Genomic_DNA"/>
</dbReference>
<dbReference type="KEGG" id="bmx:BMS_0303"/>
<dbReference type="HOGENOM" id="CLU_400511_0_0_7"/>
<dbReference type="PATRIC" id="fig|862908.3.peg.291"/>
<organism evidence="1 2">
    <name type="scientific">Halobacteriovorax marinus (strain ATCC BAA-682 / DSM 15412 / SJ)</name>
    <name type="common">Bacteriovorax marinus</name>
    <dbReference type="NCBI Taxonomy" id="862908"/>
    <lineage>
        <taxon>Bacteria</taxon>
        <taxon>Pseudomonadati</taxon>
        <taxon>Bdellovibrionota</taxon>
        <taxon>Bacteriovoracia</taxon>
        <taxon>Bacteriovoracales</taxon>
        <taxon>Halobacteriovoraceae</taxon>
        <taxon>Halobacteriovorax</taxon>
    </lineage>
</organism>
<reference evidence="2" key="1">
    <citation type="journal article" date="2013" name="ISME J.">
        <title>A small predatory core genome in the divergent marine Bacteriovorax marinus SJ and the terrestrial Bdellovibrio bacteriovorus.</title>
        <authorList>
            <person name="Crossman L.C."/>
            <person name="Chen H."/>
            <person name="Cerdeno-Tarraga A.M."/>
            <person name="Brooks K."/>
            <person name="Quail M.A."/>
            <person name="Pineiro S.A."/>
            <person name="Hobley L."/>
            <person name="Sockett R.E."/>
            <person name="Bentley S.D."/>
            <person name="Parkhill J."/>
            <person name="Williams H.N."/>
            <person name="Stine O.C."/>
        </authorList>
    </citation>
    <scope>NUCLEOTIDE SEQUENCE [LARGE SCALE GENOMIC DNA]</scope>
    <source>
        <strain evidence="2">ATCC BAA-682 / DSM 15412 / SJ</strain>
    </source>
</reference>
<dbReference type="Proteomes" id="UP000008963">
    <property type="component" value="Chromosome"/>
</dbReference>
<proteinExistence type="predicted"/>
<gene>
    <name evidence="1" type="ordered locus">BMS_0303</name>
</gene>
<dbReference type="OrthoDB" id="10015554at2"/>
<dbReference type="AlphaFoldDB" id="E1X3D3"/>
<evidence type="ECO:0000313" key="1">
    <source>
        <dbReference type="EMBL" id="CBW25228.1"/>
    </source>
</evidence>
<dbReference type="RefSeq" id="WP_014243017.1">
    <property type="nucleotide sequence ID" value="NC_016620.1"/>
</dbReference>